<name>A0A1G6JGF3_9ACTN</name>
<proteinExistence type="predicted"/>
<sequence>MTWKSLPNRGETLRAVTAEADRRLDGVLPTDVEGVSDTFPDDLALLGALQLRWHARLSGRIERELLLHQPMDLEAAVVAAWRAAAADLPGTRAIIDRHRDHPTDEAMAAAVAKATAKEHAMLAVAAGLAGPQDAAAARIGARLESDARATYVVPQRVRAPRRRATFLDRLRSVLAA</sequence>
<accession>A0A1G6JGF3</accession>
<dbReference type="RefSeq" id="WP_090850349.1">
    <property type="nucleotide sequence ID" value="NZ_FMZM01000001.1"/>
</dbReference>
<dbReference type="STRING" id="1045774.SAMN05421872_101476"/>
<gene>
    <name evidence="1" type="ORF">SAMN05421872_101476</name>
</gene>
<evidence type="ECO:0000313" key="2">
    <source>
        <dbReference type="Proteomes" id="UP000199034"/>
    </source>
</evidence>
<keyword evidence="2" id="KW-1185">Reference proteome</keyword>
<organism evidence="1 2">
    <name type="scientific">Nocardioides lianchengensis</name>
    <dbReference type="NCBI Taxonomy" id="1045774"/>
    <lineage>
        <taxon>Bacteria</taxon>
        <taxon>Bacillati</taxon>
        <taxon>Actinomycetota</taxon>
        <taxon>Actinomycetes</taxon>
        <taxon>Propionibacteriales</taxon>
        <taxon>Nocardioidaceae</taxon>
        <taxon>Nocardioides</taxon>
    </lineage>
</organism>
<dbReference type="EMBL" id="FMZM01000001">
    <property type="protein sequence ID" value="SDC17814.1"/>
    <property type="molecule type" value="Genomic_DNA"/>
</dbReference>
<dbReference type="AlphaFoldDB" id="A0A1G6JGF3"/>
<protein>
    <submittedName>
        <fullName evidence="1">Uncharacterized protein</fullName>
    </submittedName>
</protein>
<reference evidence="1 2" key="1">
    <citation type="submission" date="2016-10" db="EMBL/GenBank/DDBJ databases">
        <authorList>
            <person name="de Groot N.N."/>
        </authorList>
    </citation>
    <scope>NUCLEOTIDE SEQUENCE [LARGE SCALE GENOMIC DNA]</scope>
    <source>
        <strain evidence="1 2">CGMCC 4.6858</strain>
    </source>
</reference>
<evidence type="ECO:0000313" key="1">
    <source>
        <dbReference type="EMBL" id="SDC17814.1"/>
    </source>
</evidence>
<dbReference type="Proteomes" id="UP000199034">
    <property type="component" value="Unassembled WGS sequence"/>
</dbReference>
<dbReference type="OrthoDB" id="3773711at2"/>